<reference evidence="3 4" key="1">
    <citation type="submission" date="2013-08" db="EMBL/GenBank/DDBJ databases">
        <authorList>
            <person name="Weinstock G."/>
            <person name="Sodergren E."/>
            <person name="Wylie T."/>
            <person name="Fulton L."/>
            <person name="Fulton R."/>
            <person name="Fronick C."/>
            <person name="O'Laughlin M."/>
            <person name="Godfrey J."/>
            <person name="Miner T."/>
            <person name="Herter B."/>
            <person name="Appelbaum E."/>
            <person name="Cordes M."/>
            <person name="Lek S."/>
            <person name="Wollam A."/>
            <person name="Pepin K.H."/>
            <person name="Palsikar V.B."/>
            <person name="Mitreva M."/>
            <person name="Wilson R.K."/>
        </authorList>
    </citation>
    <scope>NUCLEOTIDE SEQUENCE [LARGE SCALE GENOMIC DNA]</scope>
    <source>
        <strain evidence="3 4">ATCC 12856</strain>
    </source>
</reference>
<dbReference type="InterPro" id="IPR023562">
    <property type="entry name" value="ClpP/TepA"/>
</dbReference>
<keyword evidence="2" id="KW-1133">Transmembrane helix</keyword>
<dbReference type="Gene3D" id="3.90.226.10">
    <property type="entry name" value="2-enoyl-CoA Hydratase, Chain A, domain 1"/>
    <property type="match status" value="1"/>
</dbReference>
<dbReference type="STRING" id="649747.HMPREF0083_02608"/>
<sequence>MNESMYVENPGFPWIFLMLQDACFFLVQFILWVHRKEEGKNVREQMNDFDPQTEPMKPKEAPPDPQAPSLPNEPRKAVTEMIQQFGQTNIPSSGESNIYCLSIIGQIEGHIQLPPQNKTTKYEHLIPQLVAAEQNPNIEGVLVILNTVGGDVEAGLAIAEMIASMSKPTVSLVLGGGHSIGVPIAVATDYSFIAETATMTIHPVRLTGLVIGVAESFEYLEKMQDRVVNFVVRHSKIEEVKFRELMLKVGELSRDVGTNVVGTKAMEYGLIDEVGGLGAAMRELQKRIEANRPQVKPMEQVVQ</sequence>
<dbReference type="SUPFAM" id="SSF52096">
    <property type="entry name" value="ClpP/crotonase"/>
    <property type="match status" value="1"/>
</dbReference>
<evidence type="ECO:0000256" key="2">
    <source>
        <dbReference type="SAM" id="Phobius"/>
    </source>
</evidence>
<dbReference type="PATRIC" id="fig|649747.3.peg.2354"/>
<keyword evidence="2" id="KW-0472">Membrane</keyword>
<evidence type="ECO:0000256" key="1">
    <source>
        <dbReference type="SAM" id="MobiDB-lite"/>
    </source>
</evidence>
<dbReference type="Pfam" id="PF00574">
    <property type="entry name" value="CLP_protease"/>
    <property type="match status" value="1"/>
</dbReference>
<dbReference type="eggNOG" id="COG0740">
    <property type="taxonomic scope" value="Bacteria"/>
</dbReference>
<dbReference type="AlphaFoldDB" id="U1WL81"/>
<comment type="caution">
    <text evidence="3">The sequence shown here is derived from an EMBL/GenBank/DDBJ whole genome shotgun (WGS) entry which is preliminary data.</text>
</comment>
<dbReference type="HOGENOM" id="CLU_066827_1_0_9"/>
<feature type="transmembrane region" description="Helical" evidence="2">
    <location>
        <begin position="12"/>
        <end position="33"/>
    </location>
</feature>
<dbReference type="EMBL" id="AWSJ01000160">
    <property type="protein sequence ID" value="ERI09329.1"/>
    <property type="molecule type" value="Genomic_DNA"/>
</dbReference>
<proteinExistence type="predicted"/>
<dbReference type="Proteomes" id="UP000016511">
    <property type="component" value="Unassembled WGS sequence"/>
</dbReference>
<feature type="region of interest" description="Disordered" evidence="1">
    <location>
        <begin position="47"/>
        <end position="73"/>
    </location>
</feature>
<protein>
    <submittedName>
        <fullName evidence="3">Endopeptidase Clp</fullName>
    </submittedName>
</protein>
<dbReference type="InterPro" id="IPR029045">
    <property type="entry name" value="ClpP/crotonase-like_dom_sf"/>
</dbReference>
<evidence type="ECO:0000313" key="4">
    <source>
        <dbReference type="Proteomes" id="UP000016511"/>
    </source>
</evidence>
<keyword evidence="2" id="KW-0812">Transmembrane</keyword>
<name>U1WL81_ANEAE</name>
<organism evidence="3 4">
    <name type="scientific">Aneurinibacillus aneurinilyticus ATCC 12856</name>
    <dbReference type="NCBI Taxonomy" id="649747"/>
    <lineage>
        <taxon>Bacteria</taxon>
        <taxon>Bacillati</taxon>
        <taxon>Bacillota</taxon>
        <taxon>Bacilli</taxon>
        <taxon>Bacillales</taxon>
        <taxon>Paenibacillaceae</taxon>
        <taxon>Aneurinibacillus group</taxon>
        <taxon>Aneurinibacillus</taxon>
    </lineage>
</organism>
<keyword evidence="4" id="KW-1185">Reference proteome</keyword>
<accession>U1WL81</accession>
<gene>
    <name evidence="3" type="ORF">HMPREF0083_02608</name>
</gene>
<evidence type="ECO:0000313" key="3">
    <source>
        <dbReference type="EMBL" id="ERI09329.1"/>
    </source>
</evidence>